<dbReference type="PANTHER" id="PTHR45453">
    <property type="entry name" value="PHOSPHATE REGULON SENSOR PROTEIN PHOR"/>
    <property type="match status" value="1"/>
</dbReference>
<dbReference type="OrthoDB" id="9780487at2"/>
<dbReference type="GO" id="GO:0005886">
    <property type="term" value="C:plasma membrane"/>
    <property type="evidence" value="ECO:0007669"/>
    <property type="project" value="UniProtKB-SubCell"/>
</dbReference>
<evidence type="ECO:0000259" key="12">
    <source>
        <dbReference type="PROSITE" id="PS50109"/>
    </source>
</evidence>
<dbReference type="Gene3D" id="3.30.565.10">
    <property type="entry name" value="Histidine kinase-like ATPase, C-terminal domain"/>
    <property type="match status" value="1"/>
</dbReference>
<dbReference type="InterPro" id="IPR005467">
    <property type="entry name" value="His_kinase_dom"/>
</dbReference>
<keyword evidence="9" id="KW-0902">Two-component regulatory system</keyword>
<keyword evidence="4" id="KW-1003">Cell membrane</keyword>
<dbReference type="SUPFAM" id="SSF55874">
    <property type="entry name" value="ATPase domain of HSP90 chaperone/DNA topoisomerase II/histidine kinase"/>
    <property type="match status" value="1"/>
</dbReference>
<reference evidence="13 14" key="1">
    <citation type="submission" date="2017-02" db="EMBL/GenBank/DDBJ databases">
        <authorList>
            <person name="Peterson S.W."/>
        </authorList>
    </citation>
    <scope>NUCLEOTIDE SEQUENCE [LARGE SCALE GENOMIC DNA]</scope>
    <source>
        <strain evidence="13 14">DSM 15102</strain>
    </source>
</reference>
<evidence type="ECO:0000256" key="11">
    <source>
        <dbReference type="SAM" id="Phobius"/>
    </source>
</evidence>
<dbReference type="AlphaFoldDB" id="A0A1T4MHZ0"/>
<evidence type="ECO:0000313" key="14">
    <source>
        <dbReference type="Proteomes" id="UP000196365"/>
    </source>
</evidence>
<evidence type="ECO:0000256" key="8">
    <source>
        <dbReference type="ARBA" id="ARBA00022989"/>
    </source>
</evidence>
<keyword evidence="14" id="KW-1185">Reference proteome</keyword>
<evidence type="ECO:0000256" key="9">
    <source>
        <dbReference type="ARBA" id="ARBA00023012"/>
    </source>
</evidence>
<evidence type="ECO:0000256" key="7">
    <source>
        <dbReference type="ARBA" id="ARBA00022777"/>
    </source>
</evidence>
<sequence>MKKWIEILGAYLKGHILNIIIFIICFLIFLVIFLLYSLPLEALKYAFLLIGFFLFLVGSMDYIKFYKKHKILKTIQKNRAISQEAFPSPQNLIEKDYQEWIKGLEEHRKKMIDEKDRKFMNMIDYYTLWSHQIKTPISAMRLLLQSEQSNLREELLEQLFKVEQYVEKVLQYLRIENMENDLVFKRHSLDDIVKQAVRKYAKIFIRRKIKLHYQRLDYEVLTDEKWLLFVIEQILSNSLKYTKQGDIFIYMDKNLPDTLVIEDTGKGIEQEDLPRIFERGFTGYNGRFDKTSTGMGLFLSKQILNRLSHTIAIESIAGKGTKVKIGLDTTDILLE</sequence>
<accession>A0A1T4MHZ0</accession>
<feature type="domain" description="Histidine kinase" evidence="12">
    <location>
        <begin position="128"/>
        <end position="331"/>
    </location>
</feature>
<evidence type="ECO:0000256" key="5">
    <source>
        <dbReference type="ARBA" id="ARBA00022679"/>
    </source>
</evidence>
<comment type="subcellular location">
    <subcellularLocation>
        <location evidence="2">Cell membrane</location>
        <topology evidence="2">Multi-pass membrane protein</topology>
    </subcellularLocation>
</comment>
<protein>
    <recommendedName>
        <fullName evidence="3">histidine kinase</fullName>
        <ecNumber evidence="3">2.7.13.3</ecNumber>
    </recommendedName>
</protein>
<evidence type="ECO:0000256" key="4">
    <source>
        <dbReference type="ARBA" id="ARBA00022475"/>
    </source>
</evidence>
<dbReference type="PANTHER" id="PTHR45453:SF2">
    <property type="entry name" value="HISTIDINE KINASE"/>
    <property type="match status" value="1"/>
</dbReference>
<keyword evidence="5" id="KW-0808">Transferase</keyword>
<evidence type="ECO:0000256" key="3">
    <source>
        <dbReference type="ARBA" id="ARBA00012438"/>
    </source>
</evidence>
<dbReference type="GO" id="GO:0000155">
    <property type="term" value="F:phosphorelay sensor kinase activity"/>
    <property type="evidence" value="ECO:0007669"/>
    <property type="project" value="TreeGrafter"/>
</dbReference>
<keyword evidence="7" id="KW-0418">Kinase</keyword>
<feature type="transmembrane region" description="Helical" evidence="11">
    <location>
        <begin position="42"/>
        <end position="63"/>
    </location>
</feature>
<dbReference type="PRINTS" id="PR00344">
    <property type="entry name" value="BCTRLSENSOR"/>
</dbReference>
<dbReference type="Pfam" id="PF02518">
    <property type="entry name" value="HATPase_c"/>
    <property type="match status" value="1"/>
</dbReference>
<evidence type="ECO:0000256" key="10">
    <source>
        <dbReference type="ARBA" id="ARBA00023136"/>
    </source>
</evidence>
<dbReference type="InterPro" id="IPR036890">
    <property type="entry name" value="HATPase_C_sf"/>
</dbReference>
<name>A0A1T4MHZ0_9FIRM</name>
<gene>
    <name evidence="13" type="ORF">SAMN02745973_01338</name>
</gene>
<dbReference type="Proteomes" id="UP000196365">
    <property type="component" value="Unassembled WGS sequence"/>
</dbReference>
<dbReference type="GO" id="GO:0004721">
    <property type="term" value="F:phosphoprotein phosphatase activity"/>
    <property type="evidence" value="ECO:0007669"/>
    <property type="project" value="TreeGrafter"/>
</dbReference>
<proteinExistence type="predicted"/>
<dbReference type="EMBL" id="FUWV01000007">
    <property type="protein sequence ID" value="SJZ66487.1"/>
    <property type="molecule type" value="Genomic_DNA"/>
</dbReference>
<evidence type="ECO:0000313" key="13">
    <source>
        <dbReference type="EMBL" id="SJZ66487.1"/>
    </source>
</evidence>
<organism evidence="13 14">
    <name type="scientific">Garciella nitratireducens DSM 15102</name>
    <dbReference type="NCBI Taxonomy" id="1121911"/>
    <lineage>
        <taxon>Bacteria</taxon>
        <taxon>Bacillati</taxon>
        <taxon>Bacillota</taxon>
        <taxon>Clostridia</taxon>
        <taxon>Eubacteriales</taxon>
        <taxon>Eubacteriaceae</taxon>
        <taxon>Garciella</taxon>
    </lineage>
</organism>
<evidence type="ECO:0000256" key="2">
    <source>
        <dbReference type="ARBA" id="ARBA00004651"/>
    </source>
</evidence>
<keyword evidence="6 11" id="KW-0812">Transmembrane</keyword>
<dbReference type="SMART" id="SM00387">
    <property type="entry name" value="HATPase_c"/>
    <property type="match status" value="1"/>
</dbReference>
<dbReference type="EC" id="2.7.13.3" evidence="3"/>
<evidence type="ECO:0000256" key="6">
    <source>
        <dbReference type="ARBA" id="ARBA00022692"/>
    </source>
</evidence>
<dbReference type="RefSeq" id="WP_087678768.1">
    <property type="nucleotide sequence ID" value="NZ_FUWV01000007.1"/>
</dbReference>
<dbReference type="InterPro" id="IPR004358">
    <property type="entry name" value="Sig_transdc_His_kin-like_C"/>
</dbReference>
<dbReference type="PROSITE" id="PS50109">
    <property type="entry name" value="HIS_KIN"/>
    <property type="match status" value="1"/>
</dbReference>
<dbReference type="InterPro" id="IPR003594">
    <property type="entry name" value="HATPase_dom"/>
</dbReference>
<keyword evidence="10 11" id="KW-0472">Membrane</keyword>
<evidence type="ECO:0000256" key="1">
    <source>
        <dbReference type="ARBA" id="ARBA00000085"/>
    </source>
</evidence>
<comment type="catalytic activity">
    <reaction evidence="1">
        <text>ATP + protein L-histidine = ADP + protein N-phospho-L-histidine.</text>
        <dbReference type="EC" id="2.7.13.3"/>
    </reaction>
</comment>
<keyword evidence="8 11" id="KW-1133">Transmembrane helix</keyword>
<dbReference type="GO" id="GO:0016036">
    <property type="term" value="P:cellular response to phosphate starvation"/>
    <property type="evidence" value="ECO:0007669"/>
    <property type="project" value="TreeGrafter"/>
</dbReference>
<dbReference type="InterPro" id="IPR050351">
    <property type="entry name" value="BphY/WalK/GraS-like"/>
</dbReference>
<feature type="transmembrane region" description="Helical" evidence="11">
    <location>
        <begin position="16"/>
        <end position="36"/>
    </location>
</feature>